<sequence length="191" mass="21627">MKFRSLPYCKPLKDQQLQASLSTLFSNYITQSEKLAHLESTQGNESFNNTVASKAPKTRHYGSSGSLGYRVAASVVQKNKGHKYRVDANRTAGLSPGVHTSKVSTLRDLQYKKRKAIAITKKAKLRRLELKTERRDNIQLMLMIFYQDSCEVREGISYQSGIDMDEFRLGPENITEIPPPRTSRIESLTQA</sequence>
<dbReference type="AlphaFoldDB" id="A0A6J8DJ87"/>
<name>A0A6J8DJ87_MYTCO</name>
<keyword evidence="3" id="KW-1185">Reference proteome</keyword>
<organism evidence="2 3">
    <name type="scientific">Mytilus coruscus</name>
    <name type="common">Sea mussel</name>
    <dbReference type="NCBI Taxonomy" id="42192"/>
    <lineage>
        <taxon>Eukaryota</taxon>
        <taxon>Metazoa</taxon>
        <taxon>Spiralia</taxon>
        <taxon>Lophotrochozoa</taxon>
        <taxon>Mollusca</taxon>
        <taxon>Bivalvia</taxon>
        <taxon>Autobranchia</taxon>
        <taxon>Pteriomorphia</taxon>
        <taxon>Mytilida</taxon>
        <taxon>Mytiloidea</taxon>
        <taxon>Mytilidae</taxon>
        <taxon>Mytilinae</taxon>
        <taxon>Mytilus</taxon>
    </lineage>
</organism>
<evidence type="ECO:0000313" key="3">
    <source>
        <dbReference type="Proteomes" id="UP000507470"/>
    </source>
</evidence>
<feature type="region of interest" description="Disordered" evidence="1">
    <location>
        <begin position="171"/>
        <end position="191"/>
    </location>
</feature>
<reference evidence="2 3" key="1">
    <citation type="submission" date="2020-06" db="EMBL/GenBank/DDBJ databases">
        <authorList>
            <person name="Li R."/>
            <person name="Bekaert M."/>
        </authorList>
    </citation>
    <scope>NUCLEOTIDE SEQUENCE [LARGE SCALE GENOMIC DNA]</scope>
    <source>
        <strain evidence="3">wild</strain>
    </source>
</reference>
<evidence type="ECO:0000313" key="2">
    <source>
        <dbReference type="EMBL" id="CAC5408713.1"/>
    </source>
</evidence>
<dbReference type="Proteomes" id="UP000507470">
    <property type="component" value="Unassembled WGS sequence"/>
</dbReference>
<accession>A0A6J8DJ87</accession>
<feature type="region of interest" description="Disordered" evidence="1">
    <location>
        <begin position="40"/>
        <end position="59"/>
    </location>
</feature>
<dbReference type="EMBL" id="CACVKT020007594">
    <property type="protein sequence ID" value="CAC5408713.1"/>
    <property type="molecule type" value="Genomic_DNA"/>
</dbReference>
<protein>
    <submittedName>
        <fullName evidence="2">Uncharacterized protein</fullName>
    </submittedName>
</protein>
<dbReference type="OrthoDB" id="6133939at2759"/>
<proteinExistence type="predicted"/>
<evidence type="ECO:0000256" key="1">
    <source>
        <dbReference type="SAM" id="MobiDB-lite"/>
    </source>
</evidence>
<gene>
    <name evidence="2" type="ORF">MCOR_42082</name>
</gene>
<feature type="compositionally biased region" description="Polar residues" evidence="1">
    <location>
        <begin position="40"/>
        <end position="52"/>
    </location>
</feature>